<dbReference type="GO" id="GO:0008168">
    <property type="term" value="F:methyltransferase activity"/>
    <property type="evidence" value="ECO:0007669"/>
    <property type="project" value="UniProtKB-KW"/>
</dbReference>
<dbReference type="InterPro" id="IPR025714">
    <property type="entry name" value="Methyltranfer_dom"/>
</dbReference>
<proteinExistence type="predicted"/>
<dbReference type="STRING" id="742152.A0A2H3JCH2"/>
<dbReference type="PANTHER" id="PTHR43591:SF24">
    <property type="entry name" value="2-METHOXY-6-POLYPRENYL-1,4-BENZOQUINOL METHYLASE, MITOCHONDRIAL"/>
    <property type="match status" value="1"/>
</dbReference>
<dbReference type="Gene3D" id="3.40.50.150">
    <property type="entry name" value="Vaccinia Virus protein VP39"/>
    <property type="match status" value="1"/>
</dbReference>
<dbReference type="Proteomes" id="UP000218811">
    <property type="component" value="Unassembled WGS sequence"/>
</dbReference>
<evidence type="ECO:0000313" key="3">
    <source>
        <dbReference type="Proteomes" id="UP000218811"/>
    </source>
</evidence>
<accession>A0A2H3JCH2</accession>
<organism evidence="2 3">
    <name type="scientific">Wolfiporia cocos (strain MD-104)</name>
    <name type="common">Brown rot fungus</name>
    <dbReference type="NCBI Taxonomy" id="742152"/>
    <lineage>
        <taxon>Eukaryota</taxon>
        <taxon>Fungi</taxon>
        <taxon>Dikarya</taxon>
        <taxon>Basidiomycota</taxon>
        <taxon>Agaricomycotina</taxon>
        <taxon>Agaricomycetes</taxon>
        <taxon>Polyporales</taxon>
        <taxon>Phaeolaceae</taxon>
        <taxon>Wolfiporia</taxon>
    </lineage>
</organism>
<keyword evidence="2" id="KW-0808">Transferase</keyword>
<dbReference type="AlphaFoldDB" id="A0A2H3JCH2"/>
<feature type="domain" description="Methyltransferase" evidence="1">
    <location>
        <begin position="39"/>
        <end position="149"/>
    </location>
</feature>
<dbReference type="InterPro" id="IPR029063">
    <property type="entry name" value="SAM-dependent_MTases_sf"/>
</dbReference>
<protein>
    <submittedName>
        <fullName evidence="2">S-adenosyl-L-methionine-dependent methyltransferase</fullName>
    </submittedName>
</protein>
<dbReference type="SUPFAM" id="SSF53335">
    <property type="entry name" value="S-adenosyl-L-methionine-dependent methyltransferases"/>
    <property type="match status" value="1"/>
</dbReference>
<evidence type="ECO:0000259" key="1">
    <source>
        <dbReference type="Pfam" id="PF13847"/>
    </source>
</evidence>
<dbReference type="GO" id="GO:0032259">
    <property type="term" value="P:methylation"/>
    <property type="evidence" value="ECO:0007669"/>
    <property type="project" value="UniProtKB-KW"/>
</dbReference>
<dbReference type="CDD" id="cd02440">
    <property type="entry name" value="AdoMet_MTases"/>
    <property type="match status" value="1"/>
</dbReference>
<dbReference type="OrthoDB" id="10017101at2759"/>
<sequence length="275" mass="30098">MAAPAKDPYINGHHESVLRSHSWRTAENSAAYLLSSLRPDMHILDVGCGPGTITIGLAARVPQGQVIGLENTAATQEQATASAAARGLTNVRFIVGDALALDFPDNTFDIVHAHQLIQHVPDPVKALSEMRRVTKPGGVVAVRSVDFSTFTWFPELGIQQDLLDWRGTHIRVGRALGGEPEAGRRLVAWARQAGFERSHITASASAWCYSTAEERAWWAALWADRILLSSFAKNVIDGGFGTQDDLDRMSCAWRKWGASEDGWFAVMHGEILCRV</sequence>
<gene>
    <name evidence="2" type="ORF">WOLCODRAFT_93923</name>
</gene>
<evidence type="ECO:0000313" key="2">
    <source>
        <dbReference type="EMBL" id="PCH33657.1"/>
    </source>
</evidence>
<dbReference type="PANTHER" id="PTHR43591">
    <property type="entry name" value="METHYLTRANSFERASE"/>
    <property type="match status" value="1"/>
</dbReference>
<keyword evidence="3" id="KW-1185">Reference proteome</keyword>
<dbReference type="OMA" id="DYAAMTW"/>
<dbReference type="EMBL" id="KB467831">
    <property type="protein sequence ID" value="PCH33657.1"/>
    <property type="molecule type" value="Genomic_DNA"/>
</dbReference>
<dbReference type="Pfam" id="PF13847">
    <property type="entry name" value="Methyltransf_31"/>
    <property type="match status" value="1"/>
</dbReference>
<reference evidence="2 3" key="1">
    <citation type="journal article" date="2012" name="Science">
        <title>The Paleozoic origin of enzymatic lignin decomposition reconstructed from 31 fungal genomes.</title>
        <authorList>
            <person name="Floudas D."/>
            <person name="Binder M."/>
            <person name="Riley R."/>
            <person name="Barry K."/>
            <person name="Blanchette R.A."/>
            <person name="Henrissat B."/>
            <person name="Martinez A.T."/>
            <person name="Otillar R."/>
            <person name="Spatafora J.W."/>
            <person name="Yadav J.S."/>
            <person name="Aerts A."/>
            <person name="Benoit I."/>
            <person name="Boyd A."/>
            <person name="Carlson A."/>
            <person name="Copeland A."/>
            <person name="Coutinho P.M."/>
            <person name="de Vries R.P."/>
            <person name="Ferreira P."/>
            <person name="Findley K."/>
            <person name="Foster B."/>
            <person name="Gaskell J."/>
            <person name="Glotzer D."/>
            <person name="Gorecki P."/>
            <person name="Heitman J."/>
            <person name="Hesse C."/>
            <person name="Hori C."/>
            <person name="Igarashi K."/>
            <person name="Jurgens J.A."/>
            <person name="Kallen N."/>
            <person name="Kersten P."/>
            <person name="Kohler A."/>
            <person name="Kuees U."/>
            <person name="Kumar T.K.A."/>
            <person name="Kuo A."/>
            <person name="LaButti K."/>
            <person name="Larrondo L.F."/>
            <person name="Lindquist E."/>
            <person name="Ling A."/>
            <person name="Lombard V."/>
            <person name="Lucas S."/>
            <person name="Lundell T."/>
            <person name="Martin R."/>
            <person name="McLaughlin D.J."/>
            <person name="Morgenstern I."/>
            <person name="Morin E."/>
            <person name="Murat C."/>
            <person name="Nagy L.G."/>
            <person name="Nolan M."/>
            <person name="Ohm R.A."/>
            <person name="Patyshakuliyeva A."/>
            <person name="Rokas A."/>
            <person name="Ruiz-Duenas F.J."/>
            <person name="Sabat G."/>
            <person name="Salamov A."/>
            <person name="Samejima M."/>
            <person name="Schmutz J."/>
            <person name="Slot J.C."/>
            <person name="St John F."/>
            <person name="Stenlid J."/>
            <person name="Sun H."/>
            <person name="Sun S."/>
            <person name="Syed K."/>
            <person name="Tsang A."/>
            <person name="Wiebenga A."/>
            <person name="Young D."/>
            <person name="Pisabarro A."/>
            <person name="Eastwood D.C."/>
            <person name="Martin F."/>
            <person name="Cullen D."/>
            <person name="Grigoriev I.V."/>
            <person name="Hibbett D.S."/>
        </authorList>
    </citation>
    <scope>NUCLEOTIDE SEQUENCE [LARGE SCALE GENOMIC DNA]</scope>
    <source>
        <strain evidence="2 3">MD-104</strain>
    </source>
</reference>
<keyword evidence="2" id="KW-0489">Methyltransferase</keyword>
<name>A0A2H3JCH2_WOLCO</name>